<dbReference type="PANTHER" id="PTHR21599">
    <property type="entry name" value="GLYCERATE KINASE"/>
    <property type="match status" value="1"/>
</dbReference>
<dbReference type="KEGG" id="tfa:BW733_09845"/>
<dbReference type="PANTHER" id="PTHR21599:SF0">
    <property type="entry name" value="GLYCERATE KINASE"/>
    <property type="match status" value="1"/>
</dbReference>
<dbReference type="EMBL" id="CP019607">
    <property type="protein sequence ID" value="AQP51083.1"/>
    <property type="molecule type" value="Genomic_DNA"/>
</dbReference>
<dbReference type="InterPro" id="IPR018197">
    <property type="entry name" value="Glycerate_kinase_RE-like"/>
</dbReference>
<dbReference type="InterPro" id="IPR004381">
    <property type="entry name" value="Glycerate_kinase"/>
</dbReference>
<proteinExistence type="inferred from homology"/>
<accession>A0A1Q2CYC1</accession>
<dbReference type="GO" id="GO:0008887">
    <property type="term" value="F:glycerate kinase activity"/>
    <property type="evidence" value="ECO:0007669"/>
    <property type="project" value="UniProtKB-UniRule"/>
</dbReference>
<dbReference type="PIRSF" id="PIRSF006078">
    <property type="entry name" value="GlxK"/>
    <property type="match status" value="1"/>
</dbReference>
<keyword evidence="2 4" id="KW-0808">Transferase</keyword>
<evidence type="ECO:0000256" key="2">
    <source>
        <dbReference type="ARBA" id="ARBA00022679"/>
    </source>
</evidence>
<dbReference type="Gene3D" id="3.90.1510.10">
    <property type="entry name" value="Glycerate kinase, domain 2"/>
    <property type="match status" value="1"/>
</dbReference>
<evidence type="ECO:0000256" key="1">
    <source>
        <dbReference type="ARBA" id="ARBA00006284"/>
    </source>
</evidence>
<dbReference type="STRING" id="399497.BW733_09845"/>
<organism evidence="5 6">
    <name type="scientific">Tessaracoccus flavescens</name>
    <dbReference type="NCBI Taxonomy" id="399497"/>
    <lineage>
        <taxon>Bacteria</taxon>
        <taxon>Bacillati</taxon>
        <taxon>Actinomycetota</taxon>
        <taxon>Actinomycetes</taxon>
        <taxon>Propionibacteriales</taxon>
        <taxon>Propionibacteriaceae</taxon>
        <taxon>Tessaracoccus</taxon>
    </lineage>
</organism>
<dbReference type="AlphaFoldDB" id="A0A1Q2CYC1"/>
<evidence type="ECO:0008006" key="7">
    <source>
        <dbReference type="Google" id="ProtNLM"/>
    </source>
</evidence>
<dbReference type="RefSeq" id="WP_077350055.1">
    <property type="nucleotide sequence ID" value="NZ_CP019607.1"/>
</dbReference>
<evidence type="ECO:0000313" key="5">
    <source>
        <dbReference type="EMBL" id="AQP51083.1"/>
    </source>
</evidence>
<dbReference type="GO" id="GO:0031388">
    <property type="term" value="P:organic acid phosphorylation"/>
    <property type="evidence" value="ECO:0007669"/>
    <property type="project" value="UniProtKB-UniRule"/>
</dbReference>
<evidence type="ECO:0000256" key="3">
    <source>
        <dbReference type="ARBA" id="ARBA00022777"/>
    </source>
</evidence>
<dbReference type="NCBIfam" id="TIGR00045">
    <property type="entry name" value="glycerate kinase"/>
    <property type="match status" value="1"/>
</dbReference>
<sequence length="355" mass="35520">MRVVIAPDSFKGTVMAAAAAQAIATGWRRARPDDDLVLAPMADGGEGTLDAFETLTGAIRVPVAVVDALGGPRVASWVRLPDGTGVVELAECCGLLTIEHLAPRQAHTVGFGLAIRAALEAGVERLLLGIGGSASTDGGAGLLSALGVELLDAGGALVERPGNVELPDIVALGGSPLRPPTGGATILCDVTNPLLGTDGAAAVFGPQKGGASLVDELDANLASWARLLGADVDAPGSGAAGGVGYALQWWGAETASGARRVAEAIGLDRAIDGCDLVVTGEGSFDAQSGSGKAVSVVRDLAGDHRVAVIAGRIEADTSALAAARSLSELHGGRALEETEVVLAKAARTLAEGWRD</sequence>
<name>A0A1Q2CYC1_9ACTN</name>
<protein>
    <recommendedName>
        <fullName evidence="7">Glycerate kinase</fullName>
    </recommendedName>
</protein>
<comment type="similarity">
    <text evidence="1 4">Belongs to the glycerate kinase type-1 family.</text>
</comment>
<dbReference type="SUPFAM" id="SSF110738">
    <property type="entry name" value="Glycerate kinase I"/>
    <property type="match status" value="1"/>
</dbReference>
<reference evidence="5 6" key="1">
    <citation type="journal article" date="2008" name="Int. J. Syst. Evol. Microbiol.">
        <title>Tessaracoccus flavescens sp. nov., isolated from marine sediment.</title>
        <authorList>
            <person name="Lee D.W."/>
            <person name="Lee S.D."/>
        </authorList>
    </citation>
    <scope>NUCLEOTIDE SEQUENCE [LARGE SCALE GENOMIC DNA]</scope>
    <source>
        <strain evidence="5 6">SST-39T</strain>
    </source>
</reference>
<evidence type="ECO:0000256" key="4">
    <source>
        <dbReference type="PIRNR" id="PIRNR006078"/>
    </source>
</evidence>
<dbReference type="Gene3D" id="3.40.50.10350">
    <property type="entry name" value="Glycerate kinase, domain 1"/>
    <property type="match status" value="1"/>
</dbReference>
<keyword evidence="3 4" id="KW-0418">Kinase</keyword>
<dbReference type="Pfam" id="PF02595">
    <property type="entry name" value="Gly_kinase"/>
    <property type="match status" value="1"/>
</dbReference>
<dbReference type="InterPro" id="IPR036129">
    <property type="entry name" value="Glycerate_kinase_sf"/>
</dbReference>
<evidence type="ECO:0000313" key="6">
    <source>
        <dbReference type="Proteomes" id="UP000188235"/>
    </source>
</evidence>
<dbReference type="Proteomes" id="UP000188235">
    <property type="component" value="Chromosome"/>
</dbReference>
<dbReference type="InterPro" id="IPR018193">
    <property type="entry name" value="Glyc_kinase_flavodox-like_fold"/>
</dbReference>
<keyword evidence="6" id="KW-1185">Reference proteome</keyword>
<dbReference type="OrthoDB" id="9774290at2"/>
<gene>
    <name evidence="5" type="ORF">BW733_09845</name>
</gene>